<dbReference type="Pfam" id="PF17774">
    <property type="entry name" value="YlmH_RBD"/>
    <property type="match status" value="1"/>
</dbReference>
<evidence type="ECO:0000259" key="2">
    <source>
        <dbReference type="Pfam" id="PF17774"/>
    </source>
</evidence>
<dbReference type="RefSeq" id="WP_101029610.1">
    <property type="nucleotide sequence ID" value="NZ_CABMMZ010000072.1"/>
</dbReference>
<sequence>MSLRTTVFTSDDDKQLVAQLNDGIDLCLTRQKPYFMPFMSERKQAVLFSELKKAYFDNYLFFGGYGNSERKMLGLFFDEPCEDCFPISAVEFSFRKCDKLTHRDFLGALMSLGIERETVGDILVEDGRAVVFVKTELSDYIMSQISKVGRVGVKVSCADLSKLPQGRGFEEKTYIVSSLRLDNIVAAVCRLSREKTRTVIMADSVCVNFEETKNVSLNLKEDDVFTIRGKGKFVLKSILGTTGKGRIRISVIHYK</sequence>
<gene>
    <name evidence="3" type="ORF">RBATCC27255_01687</name>
</gene>
<name>A0A2N0UK44_9FIRM</name>
<proteinExistence type="predicted"/>
<dbReference type="InterPro" id="IPR012677">
    <property type="entry name" value="Nucleotide-bd_a/b_plait_sf"/>
</dbReference>
<accession>A0A2N0UK44</accession>
<organism evidence="3 4">
    <name type="scientific">Ruminococcus bromii</name>
    <dbReference type="NCBI Taxonomy" id="40518"/>
    <lineage>
        <taxon>Bacteria</taxon>
        <taxon>Bacillati</taxon>
        <taxon>Bacillota</taxon>
        <taxon>Clostridia</taxon>
        <taxon>Eubacteriales</taxon>
        <taxon>Oscillospiraceae</taxon>
        <taxon>Ruminococcus</taxon>
    </lineage>
</organism>
<reference evidence="3" key="1">
    <citation type="journal article" date="2018" name="Environ. Microbiol.">
        <title>Sporulation capability and amylosome conservation among diverse human colonic and rumen isolates of the keystone starch-degrader Ruminococcus bromii.</title>
        <authorList>
            <person name="Mukhopadhya I."/>
            <person name="Morais S."/>
            <person name="Laverde-Gomez J."/>
            <person name="Sheridan P.O."/>
            <person name="Walker A.W."/>
            <person name="Kelly W."/>
            <person name="Klieve A.V."/>
            <person name="Ouwerkerk D."/>
            <person name="Duncan S.H."/>
            <person name="Louis P."/>
            <person name="Koropatkin N."/>
            <person name="Cockburn D."/>
            <person name="Kibler R."/>
            <person name="Cooper P.J."/>
            <person name="Sandoval C."/>
            <person name="Crost E."/>
            <person name="Juge N."/>
            <person name="Bayer E.A."/>
            <person name="Flint H.J."/>
        </authorList>
    </citation>
    <scope>NUCLEOTIDE SEQUENCE [LARGE SCALE GENOMIC DNA]</scope>
    <source>
        <strain evidence="3">ATCC 27255</strain>
    </source>
</reference>
<keyword evidence="1" id="KW-0694">RNA-binding</keyword>
<dbReference type="Proteomes" id="UP000233425">
    <property type="component" value="Unassembled WGS sequence"/>
</dbReference>
<dbReference type="EMBL" id="NNSR01000072">
    <property type="protein sequence ID" value="PKD27298.1"/>
    <property type="molecule type" value="Genomic_DNA"/>
</dbReference>
<evidence type="ECO:0000313" key="4">
    <source>
        <dbReference type="Proteomes" id="UP000233425"/>
    </source>
</evidence>
<dbReference type="Gene3D" id="3.30.1370.160">
    <property type="match status" value="1"/>
</dbReference>
<dbReference type="Gene3D" id="3.30.70.330">
    <property type="match status" value="1"/>
</dbReference>
<dbReference type="GO" id="GO:0003723">
    <property type="term" value="F:RNA binding"/>
    <property type="evidence" value="ECO:0007669"/>
    <property type="project" value="UniProtKB-KW"/>
</dbReference>
<dbReference type="InterPro" id="IPR040591">
    <property type="entry name" value="RqcP2_RBD"/>
</dbReference>
<dbReference type="AlphaFoldDB" id="A0A2N0UK44"/>
<dbReference type="SUPFAM" id="SSF55174">
    <property type="entry name" value="Alpha-L RNA-binding motif"/>
    <property type="match status" value="1"/>
</dbReference>
<evidence type="ECO:0000313" key="3">
    <source>
        <dbReference type="EMBL" id="PKD27298.1"/>
    </source>
</evidence>
<protein>
    <submittedName>
        <fullName evidence="3">Photosystem II S4 domain protein</fullName>
    </submittedName>
</protein>
<evidence type="ECO:0000256" key="1">
    <source>
        <dbReference type="PROSITE-ProRule" id="PRU00182"/>
    </source>
</evidence>
<keyword evidence="4" id="KW-1185">Reference proteome</keyword>
<dbReference type="PROSITE" id="PS50889">
    <property type="entry name" value="S4"/>
    <property type="match status" value="1"/>
</dbReference>
<comment type="caution">
    <text evidence="3">The sequence shown here is derived from an EMBL/GenBank/DDBJ whole genome shotgun (WGS) entry which is preliminary data.</text>
</comment>
<feature type="domain" description="Ribosome-associated protein quality control protein P2 RNA-binding" evidence="2">
    <location>
        <begin position="84"/>
        <end position="160"/>
    </location>
</feature>